<proteinExistence type="predicted"/>
<evidence type="ECO:0000259" key="1">
    <source>
        <dbReference type="Pfam" id="PF03205"/>
    </source>
</evidence>
<accession>A0ABS4JDS1</accession>
<dbReference type="InterPro" id="IPR052539">
    <property type="entry name" value="MGD_biosynthesis_adapter"/>
</dbReference>
<evidence type="ECO:0000313" key="3">
    <source>
        <dbReference type="Proteomes" id="UP001519288"/>
    </source>
</evidence>
<gene>
    <name evidence="2" type="ORF">J2Z69_000862</name>
</gene>
<dbReference type="NCBIfam" id="TIGR00176">
    <property type="entry name" value="mobB"/>
    <property type="match status" value="1"/>
</dbReference>
<dbReference type="PANTHER" id="PTHR40072">
    <property type="entry name" value="MOLYBDOPTERIN-GUANINE DINUCLEOTIDE BIOSYNTHESIS ADAPTER PROTEIN-RELATED"/>
    <property type="match status" value="1"/>
</dbReference>
<comment type="caution">
    <text evidence="2">The sequence shown here is derived from an EMBL/GenBank/DDBJ whole genome shotgun (WGS) entry which is preliminary data.</text>
</comment>
<dbReference type="CDD" id="cd03116">
    <property type="entry name" value="MobB"/>
    <property type="match status" value="1"/>
</dbReference>
<dbReference type="SUPFAM" id="SSF52540">
    <property type="entry name" value="P-loop containing nucleoside triphosphate hydrolases"/>
    <property type="match status" value="1"/>
</dbReference>
<dbReference type="InterPro" id="IPR004435">
    <property type="entry name" value="MobB_dom"/>
</dbReference>
<keyword evidence="3" id="KW-1185">Reference proteome</keyword>
<feature type="domain" description="Molybdopterin-guanine dinucleotide biosynthesis protein B (MobB)" evidence="1">
    <location>
        <begin position="5"/>
        <end position="131"/>
    </location>
</feature>
<dbReference type="Proteomes" id="UP001519288">
    <property type="component" value="Unassembled WGS sequence"/>
</dbReference>
<organism evidence="2 3">
    <name type="scientific">Paenibacillus shirakamiensis</name>
    <dbReference type="NCBI Taxonomy" id="1265935"/>
    <lineage>
        <taxon>Bacteria</taxon>
        <taxon>Bacillati</taxon>
        <taxon>Bacillota</taxon>
        <taxon>Bacilli</taxon>
        <taxon>Bacillales</taxon>
        <taxon>Paenibacillaceae</taxon>
        <taxon>Paenibacillus</taxon>
    </lineage>
</organism>
<dbReference type="InterPro" id="IPR027417">
    <property type="entry name" value="P-loop_NTPase"/>
</dbReference>
<dbReference type="Gene3D" id="3.40.50.300">
    <property type="entry name" value="P-loop containing nucleotide triphosphate hydrolases"/>
    <property type="match status" value="1"/>
</dbReference>
<dbReference type="RefSeq" id="WP_209859437.1">
    <property type="nucleotide sequence ID" value="NZ_JAGGLD010000001.1"/>
</dbReference>
<name>A0ABS4JDS1_9BACL</name>
<reference evidence="2 3" key="1">
    <citation type="submission" date="2021-03" db="EMBL/GenBank/DDBJ databases">
        <title>Genomic Encyclopedia of Type Strains, Phase IV (KMG-IV): sequencing the most valuable type-strain genomes for metagenomic binning, comparative biology and taxonomic classification.</title>
        <authorList>
            <person name="Goeker M."/>
        </authorList>
    </citation>
    <scope>NUCLEOTIDE SEQUENCE [LARGE SCALE GENOMIC DNA]</scope>
    <source>
        <strain evidence="2 3">DSM 26806</strain>
    </source>
</reference>
<protein>
    <submittedName>
        <fullName evidence="2">Molybdopterin-guanine dinucleotide biosynthesis protein B</fullName>
    </submittedName>
</protein>
<dbReference type="Pfam" id="PF03205">
    <property type="entry name" value="MobB"/>
    <property type="match status" value="1"/>
</dbReference>
<sequence length="174" mass="19634">MNPPVFQVVGYKNSGKTHLIRRLVSSFKQMGLVVAVIKHDMHGFDIDHEGTDTFAIRNAGASAVAIASPWRTAIMYEQSMELGRLIETFKEYDVIIIEGYKEMDYPKLVMVRTLEELESLTALPNIIGFVSKVELASLDDYIQKEPRSNSNILSWLHSDDTQGIMNLIQSTLDL</sequence>
<dbReference type="PANTHER" id="PTHR40072:SF1">
    <property type="entry name" value="MOLYBDOPTERIN-GUANINE DINUCLEOTIDE BIOSYNTHESIS ADAPTER PROTEIN"/>
    <property type="match status" value="1"/>
</dbReference>
<dbReference type="EMBL" id="JAGGLD010000001">
    <property type="protein sequence ID" value="MBP1999843.1"/>
    <property type="molecule type" value="Genomic_DNA"/>
</dbReference>
<evidence type="ECO:0000313" key="2">
    <source>
        <dbReference type="EMBL" id="MBP1999843.1"/>
    </source>
</evidence>